<dbReference type="EMBL" id="CAXAMM010038002">
    <property type="protein sequence ID" value="CAK9078034.1"/>
    <property type="molecule type" value="Genomic_DNA"/>
</dbReference>
<sequence length="363" mass="37245">MALKKTILLTAAACALGQDCSGQGVTWGPGIGPPPAGCGSGGTGPSGGGATCQNPSCSSPPCAAPLLGDVGCTSVAGAETYAHELLSAGDTISSGAHIYGPFEAGFTSQQDNIIRTWGCSTPSVVYDTEGGTDIGIAERKVAHACGIEFPRLEGNTYFGVVGPCGGHTNDYHFHKSFSCLYAKSGGHSTKVGDVASHGIYGKWEDYDLKRLPLLDACGAHIGPTPDSSTPVYHYHVQDQAPFTVGCHGPSQSGGLVSVAVCRSLYTDCDNDGGSGTTITTKTGNVQYDRFCPCFDASGSNMGGNIQELPALSSSEIHYDAGANATDTILPDTGSSVNTGDVSLSMKLCGHFLSMLSILFFLTC</sequence>
<keyword evidence="1" id="KW-0732">Signal</keyword>
<protein>
    <submittedName>
        <fullName evidence="3">YHYH domain</fullName>
    </submittedName>
</protein>
<name>A0ABP0Q6U7_9DINO</name>
<dbReference type="EMBL" id="CAXAMM010039040">
    <property type="protein sequence ID" value="CAK9083258.1"/>
    <property type="molecule type" value="Genomic_DNA"/>
</dbReference>
<proteinExistence type="predicted"/>
<evidence type="ECO:0000313" key="4">
    <source>
        <dbReference type="Proteomes" id="UP001642464"/>
    </source>
</evidence>
<evidence type="ECO:0000313" key="3">
    <source>
        <dbReference type="EMBL" id="CAK9083258.1"/>
    </source>
</evidence>
<feature type="chain" id="PRO_5045029463" evidence="1">
    <location>
        <begin position="18"/>
        <end position="363"/>
    </location>
</feature>
<gene>
    <name evidence="2" type="ORF">SCF082_LOCUS37370</name>
    <name evidence="3" type="ORF">SCF082_LOCUS39532</name>
</gene>
<accession>A0ABP0Q6U7</accession>
<keyword evidence="4" id="KW-1185">Reference proteome</keyword>
<evidence type="ECO:0000256" key="1">
    <source>
        <dbReference type="SAM" id="SignalP"/>
    </source>
</evidence>
<evidence type="ECO:0000313" key="2">
    <source>
        <dbReference type="EMBL" id="CAK9078034.1"/>
    </source>
</evidence>
<organism evidence="3 4">
    <name type="scientific">Durusdinium trenchii</name>
    <dbReference type="NCBI Taxonomy" id="1381693"/>
    <lineage>
        <taxon>Eukaryota</taxon>
        <taxon>Sar</taxon>
        <taxon>Alveolata</taxon>
        <taxon>Dinophyceae</taxon>
        <taxon>Suessiales</taxon>
        <taxon>Symbiodiniaceae</taxon>
        <taxon>Durusdinium</taxon>
    </lineage>
</organism>
<comment type="caution">
    <text evidence="3">The sequence shown here is derived from an EMBL/GenBank/DDBJ whole genome shotgun (WGS) entry which is preliminary data.</text>
</comment>
<dbReference type="Proteomes" id="UP001642464">
    <property type="component" value="Unassembled WGS sequence"/>
</dbReference>
<reference evidence="3 4" key="1">
    <citation type="submission" date="2024-02" db="EMBL/GenBank/DDBJ databases">
        <authorList>
            <person name="Chen Y."/>
            <person name="Shah S."/>
            <person name="Dougan E. K."/>
            <person name="Thang M."/>
            <person name="Chan C."/>
        </authorList>
    </citation>
    <scope>NUCLEOTIDE SEQUENCE [LARGE SCALE GENOMIC DNA]</scope>
</reference>
<feature type="signal peptide" evidence="1">
    <location>
        <begin position="1"/>
        <end position="17"/>
    </location>
</feature>